<feature type="signal peptide" evidence="1">
    <location>
        <begin position="1"/>
        <end position="21"/>
    </location>
</feature>
<gene>
    <name evidence="2" type="ORF">EVAR_70555_1</name>
</gene>
<feature type="chain" id="PRO_5020032859" evidence="1">
    <location>
        <begin position="22"/>
        <end position="345"/>
    </location>
</feature>
<dbReference type="AlphaFoldDB" id="A0A4C2A9U7"/>
<accession>A0A4C2A9U7</accession>
<reference evidence="2 3" key="1">
    <citation type="journal article" date="2019" name="Commun. Biol.">
        <title>The bagworm genome reveals a unique fibroin gene that provides high tensile strength.</title>
        <authorList>
            <person name="Kono N."/>
            <person name="Nakamura H."/>
            <person name="Ohtoshi R."/>
            <person name="Tomita M."/>
            <person name="Numata K."/>
            <person name="Arakawa K."/>
        </authorList>
    </citation>
    <scope>NUCLEOTIDE SEQUENCE [LARGE SCALE GENOMIC DNA]</scope>
</reference>
<sequence>MHAKCIKRITLVVAALHFLHINQIGSRVQKQCFIFHLQSRQNGRVSSRGRSILVHRRLDSLLELLSKFLCTALPIEVVVPRVLHEVRCGVDAANGSRHKYDDNVRVRCIEKNIGQLSYRKIQKKGKATCGVPEENLIFRKSAIKMMRTRNGRTDSSVGGETNGDTRIANATAFYALYCALQASVKTYEALRDFSLIDIEGRCVFDSEGFIESSRYVEPLTSCTGQHIKPPVPYRNCPRIVTTCVPRVVAGSQRDLRLYGDLREYGREVIASAGAIRPVSESSGGTTLSTLSVNPTSSVRYPIPSQEAGNALVTTLGLREFVADGDHVLSDGLPARLPLNCATKEI</sequence>
<keyword evidence="3" id="KW-1185">Reference proteome</keyword>
<evidence type="ECO:0000313" key="2">
    <source>
        <dbReference type="EMBL" id="GBP95969.1"/>
    </source>
</evidence>
<dbReference type="Proteomes" id="UP000299102">
    <property type="component" value="Unassembled WGS sequence"/>
</dbReference>
<comment type="caution">
    <text evidence="2">The sequence shown here is derived from an EMBL/GenBank/DDBJ whole genome shotgun (WGS) entry which is preliminary data.</text>
</comment>
<proteinExistence type="predicted"/>
<protein>
    <submittedName>
        <fullName evidence="2">Uncharacterized protein</fullName>
    </submittedName>
</protein>
<evidence type="ECO:0000313" key="3">
    <source>
        <dbReference type="Proteomes" id="UP000299102"/>
    </source>
</evidence>
<organism evidence="2 3">
    <name type="scientific">Eumeta variegata</name>
    <name type="common">Bagworm moth</name>
    <name type="synonym">Eumeta japonica</name>
    <dbReference type="NCBI Taxonomy" id="151549"/>
    <lineage>
        <taxon>Eukaryota</taxon>
        <taxon>Metazoa</taxon>
        <taxon>Ecdysozoa</taxon>
        <taxon>Arthropoda</taxon>
        <taxon>Hexapoda</taxon>
        <taxon>Insecta</taxon>
        <taxon>Pterygota</taxon>
        <taxon>Neoptera</taxon>
        <taxon>Endopterygota</taxon>
        <taxon>Lepidoptera</taxon>
        <taxon>Glossata</taxon>
        <taxon>Ditrysia</taxon>
        <taxon>Tineoidea</taxon>
        <taxon>Psychidae</taxon>
        <taxon>Oiketicinae</taxon>
        <taxon>Eumeta</taxon>
    </lineage>
</organism>
<evidence type="ECO:0000256" key="1">
    <source>
        <dbReference type="SAM" id="SignalP"/>
    </source>
</evidence>
<keyword evidence="1" id="KW-0732">Signal</keyword>
<dbReference type="EMBL" id="BGZK01002713">
    <property type="protein sequence ID" value="GBP95969.1"/>
    <property type="molecule type" value="Genomic_DNA"/>
</dbReference>
<name>A0A4C2A9U7_EUMVA</name>